<dbReference type="EMBL" id="CAJNNW010015637">
    <property type="protein sequence ID" value="CAE8657948.1"/>
    <property type="molecule type" value="Genomic_DNA"/>
</dbReference>
<organism evidence="1 2">
    <name type="scientific">Polarella glacialis</name>
    <name type="common">Dinoflagellate</name>
    <dbReference type="NCBI Taxonomy" id="89957"/>
    <lineage>
        <taxon>Eukaryota</taxon>
        <taxon>Sar</taxon>
        <taxon>Alveolata</taxon>
        <taxon>Dinophyceae</taxon>
        <taxon>Suessiales</taxon>
        <taxon>Suessiaceae</taxon>
        <taxon>Polarella</taxon>
    </lineage>
</organism>
<feature type="non-terminal residue" evidence="1">
    <location>
        <position position="214"/>
    </location>
</feature>
<reference evidence="1" key="1">
    <citation type="submission" date="2021-02" db="EMBL/GenBank/DDBJ databases">
        <authorList>
            <person name="Dougan E. K."/>
            <person name="Rhodes N."/>
            <person name="Thang M."/>
            <person name="Chan C."/>
        </authorList>
    </citation>
    <scope>NUCLEOTIDE SEQUENCE</scope>
</reference>
<proteinExistence type="predicted"/>
<dbReference type="Proteomes" id="UP000626109">
    <property type="component" value="Unassembled WGS sequence"/>
</dbReference>
<gene>
    <name evidence="1" type="ORF">PGLA2088_LOCUS13145</name>
</gene>
<dbReference type="AlphaFoldDB" id="A0A813IW40"/>
<comment type="caution">
    <text evidence="1">The sequence shown here is derived from an EMBL/GenBank/DDBJ whole genome shotgun (WGS) entry which is preliminary data.</text>
</comment>
<name>A0A813IW40_POLGL</name>
<evidence type="ECO:0000313" key="1">
    <source>
        <dbReference type="EMBL" id="CAE8657948.1"/>
    </source>
</evidence>
<feature type="non-terminal residue" evidence="1">
    <location>
        <position position="1"/>
    </location>
</feature>
<protein>
    <submittedName>
        <fullName evidence="1">Uncharacterized protein</fullName>
    </submittedName>
</protein>
<accession>A0A813IW40</accession>
<sequence>NGTITEHYWNEVDAAIAAAALVTAKPHSVNDAPPTPTPEPWSKILDTEESEEVLDTPKAAAEIDNYELATPPPPISSAPKKSNLRKMSVLPYNMALGATVMYEISQKNTPSPLPSQSFVDETFVAQCPMMLFAGNVLITPPRCGSSQGTWQDPNSTRAILRWKTNDKGGVDFGVDSAVTGPGSVHVASLNEKLTLNSNEFELFNCLGVMRYTLE</sequence>
<evidence type="ECO:0000313" key="2">
    <source>
        <dbReference type="Proteomes" id="UP000626109"/>
    </source>
</evidence>